<dbReference type="Pfam" id="PF13411">
    <property type="entry name" value="MerR_1"/>
    <property type="match status" value="1"/>
</dbReference>
<gene>
    <name evidence="6" type="ORF">IV57_GL000696</name>
</gene>
<evidence type="ECO:0000313" key="6">
    <source>
        <dbReference type="EMBL" id="KRN98886.1"/>
    </source>
</evidence>
<name>A0A0R2LFU4_9LACO</name>
<dbReference type="PATRIC" id="fig|993692.3.peg.703"/>
<keyword evidence="2" id="KW-0805">Transcription regulation</keyword>
<dbReference type="PANTHER" id="PTHR30204">
    <property type="entry name" value="REDOX-CYCLING DRUG-SENSING TRANSCRIPTIONAL ACTIVATOR SOXR"/>
    <property type="match status" value="1"/>
</dbReference>
<keyword evidence="4" id="KW-0804">Transcription</keyword>
<accession>A0A0R2LFU4</accession>
<dbReference type="OrthoDB" id="9814833at2"/>
<dbReference type="InterPro" id="IPR047057">
    <property type="entry name" value="MerR_fam"/>
</dbReference>
<dbReference type="PANTHER" id="PTHR30204:SF69">
    <property type="entry name" value="MERR-FAMILY TRANSCRIPTIONAL REGULATOR"/>
    <property type="match status" value="1"/>
</dbReference>
<evidence type="ECO:0000313" key="7">
    <source>
        <dbReference type="Proteomes" id="UP000051006"/>
    </source>
</evidence>
<dbReference type="Gene3D" id="1.10.1660.10">
    <property type="match status" value="1"/>
</dbReference>
<evidence type="ECO:0000256" key="3">
    <source>
        <dbReference type="ARBA" id="ARBA00023125"/>
    </source>
</evidence>
<proteinExistence type="predicted"/>
<protein>
    <submittedName>
        <fullName evidence="6">Transcriptional regulator</fullName>
    </submittedName>
</protein>
<dbReference type="GO" id="GO:0003700">
    <property type="term" value="F:DNA-binding transcription factor activity"/>
    <property type="evidence" value="ECO:0007669"/>
    <property type="project" value="InterPro"/>
</dbReference>
<dbReference type="SUPFAM" id="SSF46955">
    <property type="entry name" value="Putative DNA-binding domain"/>
    <property type="match status" value="1"/>
</dbReference>
<comment type="caution">
    <text evidence="6">The sequence shown here is derived from an EMBL/GenBank/DDBJ whole genome shotgun (WGS) entry which is preliminary data.</text>
</comment>
<dbReference type="RefSeq" id="WP_057881045.1">
    <property type="nucleotide sequence ID" value="NZ_JQCF01000015.1"/>
</dbReference>
<organism evidence="6 7">
    <name type="scientific">Companilactobacillus kimchiensis</name>
    <dbReference type="NCBI Taxonomy" id="993692"/>
    <lineage>
        <taxon>Bacteria</taxon>
        <taxon>Bacillati</taxon>
        <taxon>Bacillota</taxon>
        <taxon>Bacilli</taxon>
        <taxon>Lactobacillales</taxon>
        <taxon>Lactobacillaceae</taxon>
        <taxon>Companilactobacillus</taxon>
    </lineage>
</organism>
<reference evidence="6 7" key="1">
    <citation type="journal article" date="2015" name="Genome Announc.">
        <title>Expanding the biotechnology potential of lactobacilli through comparative genomics of 213 strains and associated genera.</title>
        <authorList>
            <person name="Sun Z."/>
            <person name="Harris H.M."/>
            <person name="McCann A."/>
            <person name="Guo C."/>
            <person name="Argimon S."/>
            <person name="Zhang W."/>
            <person name="Yang X."/>
            <person name="Jeffery I.B."/>
            <person name="Cooney J.C."/>
            <person name="Kagawa T.F."/>
            <person name="Liu W."/>
            <person name="Song Y."/>
            <person name="Salvetti E."/>
            <person name="Wrobel A."/>
            <person name="Rasinkangas P."/>
            <person name="Parkhill J."/>
            <person name="Rea M.C."/>
            <person name="O'Sullivan O."/>
            <person name="Ritari J."/>
            <person name="Douillard F.P."/>
            <person name="Paul Ross R."/>
            <person name="Yang R."/>
            <person name="Briner A.E."/>
            <person name="Felis G.E."/>
            <person name="de Vos W.M."/>
            <person name="Barrangou R."/>
            <person name="Klaenhammer T.R."/>
            <person name="Caufield P.W."/>
            <person name="Cui Y."/>
            <person name="Zhang H."/>
            <person name="O'Toole P.W."/>
        </authorList>
    </citation>
    <scope>NUCLEOTIDE SEQUENCE [LARGE SCALE GENOMIC DNA]</scope>
    <source>
        <strain evidence="6 7">DSM 24716</strain>
    </source>
</reference>
<dbReference type="InterPro" id="IPR000551">
    <property type="entry name" value="MerR-type_HTH_dom"/>
</dbReference>
<evidence type="ECO:0000259" key="5">
    <source>
        <dbReference type="PROSITE" id="PS50937"/>
    </source>
</evidence>
<dbReference type="EMBL" id="JQCF01000015">
    <property type="protein sequence ID" value="KRN98886.1"/>
    <property type="molecule type" value="Genomic_DNA"/>
</dbReference>
<sequence>MLKISEFAQLAHTTRRTLILYDNNNLFKPTFVNSEGYRFYDYQKINELNTILTLKKLGLSIDEIKTIVFNKDQISEEFLLQLKSQVNDQISDLLKVNTAIDQRIMLKNSFDEAALYQPYEHNNKERFYWKSTNLENCSTQQIAKAFSEFYSNLDRLMGANGNYSGFIINLPKIDFKAFEDANFSLIKEATVPVNNNSITTITRPAGNYLAVDVISNYSLSCQNIRTGLNHLKEFIKTKNLRVDSELWQTNLGKNEAGSPIIRLELQIQ</sequence>
<dbReference type="Proteomes" id="UP000051006">
    <property type="component" value="Unassembled WGS sequence"/>
</dbReference>
<evidence type="ECO:0000256" key="2">
    <source>
        <dbReference type="ARBA" id="ARBA00023015"/>
    </source>
</evidence>
<dbReference type="STRING" id="993692.IV57_GL000696"/>
<feature type="domain" description="HTH merR-type" evidence="5">
    <location>
        <begin position="1"/>
        <end position="70"/>
    </location>
</feature>
<dbReference type="AlphaFoldDB" id="A0A0R2LFU4"/>
<evidence type="ECO:0000256" key="4">
    <source>
        <dbReference type="ARBA" id="ARBA00023163"/>
    </source>
</evidence>
<evidence type="ECO:0000256" key="1">
    <source>
        <dbReference type="ARBA" id="ARBA00022491"/>
    </source>
</evidence>
<keyword evidence="7" id="KW-1185">Reference proteome</keyword>
<keyword evidence="1" id="KW-0678">Repressor</keyword>
<keyword evidence="3" id="KW-0238">DNA-binding</keyword>
<dbReference type="SMART" id="SM00422">
    <property type="entry name" value="HTH_MERR"/>
    <property type="match status" value="1"/>
</dbReference>
<dbReference type="InterPro" id="IPR009061">
    <property type="entry name" value="DNA-bd_dom_put_sf"/>
</dbReference>
<dbReference type="GO" id="GO:0003677">
    <property type="term" value="F:DNA binding"/>
    <property type="evidence" value="ECO:0007669"/>
    <property type="project" value="UniProtKB-KW"/>
</dbReference>
<dbReference type="PROSITE" id="PS50937">
    <property type="entry name" value="HTH_MERR_2"/>
    <property type="match status" value="1"/>
</dbReference>